<keyword evidence="8 12" id="KW-0274">FAD</keyword>
<comment type="similarity">
    <text evidence="3 12">Belongs to the FAD-dependent oxidoreductase 2 family. NadB subfamily.</text>
</comment>
<keyword evidence="6 12" id="KW-0285">Flavoprotein</keyword>
<comment type="pathway">
    <text evidence="2 12">Cofactor biosynthesis; NAD(+) biosynthesis; iminoaspartate from L-aspartate (oxidase route): step 1/1.</text>
</comment>
<dbReference type="RefSeq" id="WP_035194034.1">
    <property type="nucleotide sequence ID" value="NZ_JJRY01000003.1"/>
</dbReference>
<evidence type="ECO:0000256" key="11">
    <source>
        <dbReference type="NCBIfam" id="TIGR00551"/>
    </source>
</evidence>
<dbReference type="PATRIC" id="fig|1348973.3.peg.1162"/>
<dbReference type="PRINTS" id="PR00368">
    <property type="entry name" value="FADPNR"/>
</dbReference>
<dbReference type="InterPro" id="IPR027477">
    <property type="entry name" value="Succ_DH/fumarate_Rdtase_cat_sf"/>
</dbReference>
<dbReference type="Proteomes" id="UP000027936">
    <property type="component" value="Unassembled WGS sequence"/>
</dbReference>
<evidence type="ECO:0000256" key="10">
    <source>
        <dbReference type="ARBA" id="ARBA00048305"/>
    </source>
</evidence>
<dbReference type="NCBIfam" id="TIGR00551">
    <property type="entry name" value="nadB"/>
    <property type="match status" value="1"/>
</dbReference>
<dbReference type="Pfam" id="PF02910">
    <property type="entry name" value="Succ_DH_flav_C"/>
    <property type="match status" value="1"/>
</dbReference>
<dbReference type="Gene3D" id="1.20.58.100">
    <property type="entry name" value="Fumarate reductase/succinate dehydrogenase flavoprotein-like, C-terminal domain"/>
    <property type="match status" value="1"/>
</dbReference>
<dbReference type="GO" id="GO:0008734">
    <property type="term" value="F:L-aspartate oxidase activity"/>
    <property type="evidence" value="ECO:0007669"/>
    <property type="project" value="UniProtKB-UniRule"/>
</dbReference>
<comment type="catalytic activity">
    <reaction evidence="10">
        <text>L-aspartate + O2 = iminosuccinate + H2O2</text>
        <dbReference type="Rhea" id="RHEA:25876"/>
        <dbReference type="ChEBI" id="CHEBI:15379"/>
        <dbReference type="ChEBI" id="CHEBI:16240"/>
        <dbReference type="ChEBI" id="CHEBI:29991"/>
        <dbReference type="ChEBI" id="CHEBI:77875"/>
        <dbReference type="EC" id="1.4.3.16"/>
    </reaction>
    <physiologicalReaction direction="left-to-right" evidence="10">
        <dbReference type="Rhea" id="RHEA:25877"/>
    </physiologicalReaction>
</comment>
<evidence type="ECO:0000256" key="8">
    <source>
        <dbReference type="ARBA" id="ARBA00022827"/>
    </source>
</evidence>
<evidence type="ECO:0000256" key="3">
    <source>
        <dbReference type="ARBA" id="ARBA00008562"/>
    </source>
</evidence>
<protein>
    <recommendedName>
        <fullName evidence="5 11">L-aspartate oxidase</fullName>
        <ecNumber evidence="4 11">1.4.3.16</ecNumber>
    </recommendedName>
</protein>
<evidence type="ECO:0000256" key="9">
    <source>
        <dbReference type="ARBA" id="ARBA00023002"/>
    </source>
</evidence>
<evidence type="ECO:0000259" key="14">
    <source>
        <dbReference type="Pfam" id="PF02910"/>
    </source>
</evidence>
<dbReference type="UniPathway" id="UPA00253">
    <property type="reaction ID" value="UER00326"/>
</dbReference>
<dbReference type="Gene3D" id="3.90.700.10">
    <property type="entry name" value="Succinate dehydrogenase/fumarate reductase flavoprotein, catalytic domain"/>
    <property type="match status" value="1"/>
</dbReference>
<evidence type="ECO:0000256" key="5">
    <source>
        <dbReference type="ARBA" id="ARBA00021901"/>
    </source>
</evidence>
<keyword evidence="7 12" id="KW-0662">Pyridine nucleotide biosynthesis</keyword>
<dbReference type="SUPFAM" id="SSF51905">
    <property type="entry name" value="FAD/NAD(P)-binding domain"/>
    <property type="match status" value="1"/>
</dbReference>
<keyword evidence="9 12" id="KW-0560">Oxidoreductase</keyword>
<dbReference type="GO" id="GO:0005737">
    <property type="term" value="C:cytoplasm"/>
    <property type="evidence" value="ECO:0007669"/>
    <property type="project" value="UniProtKB-SubCell"/>
</dbReference>
<feature type="domain" description="Fumarate reductase/succinate dehydrogenase flavoprotein-like C-terminal" evidence="14">
    <location>
        <begin position="418"/>
        <end position="510"/>
    </location>
</feature>
<evidence type="ECO:0000256" key="7">
    <source>
        <dbReference type="ARBA" id="ARBA00022642"/>
    </source>
</evidence>
<dbReference type="OrthoDB" id="9806724at2"/>
<dbReference type="NCBIfam" id="NF005978">
    <property type="entry name" value="PRK08071.1"/>
    <property type="match status" value="1"/>
</dbReference>
<dbReference type="InterPro" id="IPR036188">
    <property type="entry name" value="FAD/NAD-bd_sf"/>
</dbReference>
<dbReference type="FunFam" id="3.90.700.10:FF:000002">
    <property type="entry name" value="L-aspartate oxidase"/>
    <property type="match status" value="1"/>
</dbReference>
<dbReference type="Pfam" id="PF00890">
    <property type="entry name" value="FAD_binding_2"/>
    <property type="match status" value="1"/>
</dbReference>
<evidence type="ECO:0000313" key="15">
    <source>
        <dbReference type="EMBL" id="KEF39423.1"/>
    </source>
</evidence>
<gene>
    <name evidence="15" type="ORF">M670_01188</name>
</gene>
<dbReference type="EMBL" id="JJRY01000003">
    <property type="protein sequence ID" value="KEF39423.1"/>
    <property type="molecule type" value="Genomic_DNA"/>
</dbReference>
<evidence type="ECO:0000256" key="12">
    <source>
        <dbReference type="RuleBase" id="RU362049"/>
    </source>
</evidence>
<dbReference type="SUPFAM" id="SSF56425">
    <property type="entry name" value="Succinate dehydrogenase/fumarate reductase flavoprotein, catalytic domain"/>
    <property type="match status" value="1"/>
</dbReference>
<evidence type="ECO:0000259" key="13">
    <source>
        <dbReference type="Pfam" id="PF00890"/>
    </source>
</evidence>
<evidence type="ECO:0000256" key="1">
    <source>
        <dbReference type="ARBA" id="ARBA00001974"/>
    </source>
</evidence>
<sequence length="522" mass="57604">MTDRHIADVVIIGSGIAALVAADHLSYHKNVIIITKSKKENSNSCRAQGGVAAAISRNDHWTNHFSDTMVAGNFHNDEEAVETLVQRGPELLRALIDKGMSFDKDARGHLVLGQEGAHGIRRILHAGGDATGKALVDFMLNRLRINPKVKIIENTLVVDLLVEENHCFGIKVKTSSGRSKIIYSRDTILAAGGSGGLYSFTSNDPTVTGDGLVLAYRAGANLVDLEFVQFHPTLLYVNGEVKGLISEAVRGEGAVLITEGGKCLMHGIHPLEDLAPRDVVAREINRAVLNGEQIFLDISMIKDFKKRFPTITELCEENGVDLTAGRIPVVPGAHFHMGGVEVNQQGQTSVEHLYAIGEVACTGVHGANRLASNSLLEGIVFATELAEHLAFERSEVFDIPTIESDDKTCKELHLPEEEEIKTVMMKYVGIIRDKTSLQTAIEWLEWYLPSEDKNFDLDALTHEQIGVYNMLQAAWLITTSALMREESRGGHYRSDFPEEETNWTKKKIVRKLIKNNERIAQK</sequence>
<comment type="subcellular location">
    <subcellularLocation>
        <location evidence="12">Cytoplasm</location>
    </subcellularLocation>
</comment>
<evidence type="ECO:0000256" key="6">
    <source>
        <dbReference type="ARBA" id="ARBA00022630"/>
    </source>
</evidence>
<comment type="function">
    <text evidence="12">Catalyzes the oxidation of L-aspartate to iminoaspartate.</text>
</comment>
<evidence type="ECO:0000256" key="4">
    <source>
        <dbReference type="ARBA" id="ARBA00012173"/>
    </source>
</evidence>
<dbReference type="EC" id="1.4.3.16" evidence="4 11"/>
<dbReference type="Gene3D" id="3.50.50.60">
    <property type="entry name" value="FAD/NAD(P)-binding domain"/>
    <property type="match status" value="1"/>
</dbReference>
<dbReference type="InterPro" id="IPR003953">
    <property type="entry name" value="FAD-dep_OxRdtase_2_FAD-bd"/>
</dbReference>
<dbReference type="InterPro" id="IPR005288">
    <property type="entry name" value="NadB"/>
</dbReference>
<comment type="cofactor">
    <cofactor evidence="1 12">
        <name>FAD</name>
        <dbReference type="ChEBI" id="CHEBI:57692"/>
    </cofactor>
</comment>
<dbReference type="SUPFAM" id="SSF46977">
    <property type="entry name" value="Succinate dehydrogenase/fumarate reductase flavoprotein C-terminal domain"/>
    <property type="match status" value="1"/>
</dbReference>
<dbReference type="PANTHER" id="PTHR42716:SF2">
    <property type="entry name" value="L-ASPARTATE OXIDASE, CHLOROPLASTIC"/>
    <property type="match status" value="1"/>
</dbReference>
<evidence type="ECO:0000313" key="16">
    <source>
        <dbReference type="Proteomes" id="UP000027936"/>
    </source>
</evidence>
<accession>A0A072NR85</accession>
<dbReference type="AlphaFoldDB" id="A0A072NR85"/>
<dbReference type="GO" id="GO:0033765">
    <property type="term" value="F:steroid dehydrogenase activity, acting on the CH-CH group of donors"/>
    <property type="evidence" value="ECO:0007669"/>
    <property type="project" value="UniProtKB-ARBA"/>
</dbReference>
<name>A0A072NR85_SCHAZ</name>
<evidence type="ECO:0000256" key="2">
    <source>
        <dbReference type="ARBA" id="ARBA00004950"/>
    </source>
</evidence>
<proteinExistence type="inferred from homology"/>
<dbReference type="PANTHER" id="PTHR42716">
    <property type="entry name" value="L-ASPARTATE OXIDASE"/>
    <property type="match status" value="1"/>
</dbReference>
<comment type="caution">
    <text evidence="15">The sequence shown here is derived from an EMBL/GenBank/DDBJ whole genome shotgun (WGS) entry which is preliminary data.</text>
</comment>
<dbReference type="InterPro" id="IPR037099">
    <property type="entry name" value="Fum_R/Succ_DH_flav-like_C_sf"/>
</dbReference>
<feature type="domain" description="FAD-dependent oxidoreductase 2 FAD-binding" evidence="13">
    <location>
        <begin position="8"/>
        <end position="375"/>
    </location>
</feature>
<reference evidence="15 16" key="1">
    <citation type="submission" date="2014-04" db="EMBL/GenBank/DDBJ databases">
        <title>Draft genome sequence of Bacillus azotoformans MEV2011, a (co-) denitrifying strain unable to grow in the presence of oxygen.</title>
        <authorList>
            <person name="Nielsen M."/>
            <person name="Schreiber L."/>
            <person name="Finster K."/>
            <person name="Schramm A."/>
        </authorList>
    </citation>
    <scope>NUCLEOTIDE SEQUENCE [LARGE SCALE GENOMIC DNA]</scope>
    <source>
        <strain evidence="15 16">MEV2011</strain>
    </source>
</reference>
<organism evidence="15 16">
    <name type="scientific">Schinkia azotoformans MEV2011</name>
    <dbReference type="NCBI Taxonomy" id="1348973"/>
    <lineage>
        <taxon>Bacteria</taxon>
        <taxon>Bacillati</taxon>
        <taxon>Bacillota</taxon>
        <taxon>Bacilli</taxon>
        <taxon>Bacillales</taxon>
        <taxon>Bacillaceae</taxon>
        <taxon>Calidifontibacillus/Schinkia group</taxon>
        <taxon>Schinkia</taxon>
    </lineage>
</organism>
<dbReference type="GO" id="GO:0034628">
    <property type="term" value="P:'de novo' NAD+ biosynthetic process from L-aspartate"/>
    <property type="evidence" value="ECO:0007669"/>
    <property type="project" value="TreeGrafter"/>
</dbReference>
<dbReference type="InterPro" id="IPR015939">
    <property type="entry name" value="Fum_Rdtase/Succ_DH_flav-like_C"/>
</dbReference>